<comment type="caution">
    <text evidence="2">The sequence shown here is derived from an EMBL/GenBank/DDBJ whole genome shotgun (WGS) entry which is preliminary data.</text>
</comment>
<dbReference type="EMBL" id="JAATJU010021430">
    <property type="protein sequence ID" value="KAH0513706.1"/>
    <property type="molecule type" value="Genomic_DNA"/>
</dbReference>
<feature type="compositionally biased region" description="Basic and acidic residues" evidence="1">
    <location>
        <begin position="9"/>
        <end position="19"/>
    </location>
</feature>
<dbReference type="AlphaFoldDB" id="A0A8J6GMT4"/>
<dbReference type="Proteomes" id="UP000710432">
    <property type="component" value="Unassembled WGS sequence"/>
</dbReference>
<proteinExistence type="predicted"/>
<evidence type="ECO:0000313" key="3">
    <source>
        <dbReference type="Proteomes" id="UP000710432"/>
    </source>
</evidence>
<accession>A0A8J6GMT4</accession>
<sequence length="80" mass="8558">MSTPGGGTRSEHRAVERGRNTGRRNVVGTPGGRMWPEDAYHGWRGPAGTGWDRSDSRGQRLLAAGTVPAAEAGCRDRAQQ</sequence>
<protein>
    <submittedName>
        <fullName evidence="2">Uncharacterized protein</fullName>
    </submittedName>
</protein>
<gene>
    <name evidence="2" type="ORF">LTLLF_138725</name>
</gene>
<organism evidence="2 3">
    <name type="scientific">Microtus ochrogaster</name>
    <name type="common">Prairie vole</name>
    <dbReference type="NCBI Taxonomy" id="79684"/>
    <lineage>
        <taxon>Eukaryota</taxon>
        <taxon>Metazoa</taxon>
        <taxon>Chordata</taxon>
        <taxon>Craniata</taxon>
        <taxon>Vertebrata</taxon>
        <taxon>Euteleostomi</taxon>
        <taxon>Mammalia</taxon>
        <taxon>Eutheria</taxon>
        <taxon>Euarchontoglires</taxon>
        <taxon>Glires</taxon>
        <taxon>Rodentia</taxon>
        <taxon>Myomorpha</taxon>
        <taxon>Muroidea</taxon>
        <taxon>Cricetidae</taxon>
        <taxon>Arvicolinae</taxon>
        <taxon>Microtus</taxon>
    </lineage>
</organism>
<evidence type="ECO:0000313" key="2">
    <source>
        <dbReference type="EMBL" id="KAH0513706.1"/>
    </source>
</evidence>
<reference evidence="2" key="1">
    <citation type="submission" date="2020-03" db="EMBL/GenBank/DDBJ databases">
        <title>Studies in the Genomics of Life Span.</title>
        <authorList>
            <person name="Glass D."/>
        </authorList>
    </citation>
    <scope>NUCLEOTIDE SEQUENCE</scope>
    <source>
        <strain evidence="2">LTLLF</strain>
        <tissue evidence="2">Muscle</tissue>
    </source>
</reference>
<feature type="region of interest" description="Disordered" evidence="1">
    <location>
        <begin position="1"/>
        <end position="80"/>
    </location>
</feature>
<evidence type="ECO:0000256" key="1">
    <source>
        <dbReference type="SAM" id="MobiDB-lite"/>
    </source>
</evidence>
<name>A0A8J6GMT4_MICOH</name>